<sequence length="37" mass="4378">MVPVLCFREQDQLLIISNFGCFLVLSWEDEESQLVEF</sequence>
<evidence type="ECO:0008006" key="2">
    <source>
        <dbReference type="Google" id="ProtNLM"/>
    </source>
</evidence>
<accession>A0A0E9WEB4</accession>
<protein>
    <recommendedName>
        <fullName evidence="2">CNH domain-containing protein</fullName>
    </recommendedName>
</protein>
<reference evidence="1" key="1">
    <citation type="submission" date="2014-11" db="EMBL/GenBank/DDBJ databases">
        <authorList>
            <person name="Amaro Gonzalez C."/>
        </authorList>
    </citation>
    <scope>NUCLEOTIDE SEQUENCE</scope>
</reference>
<organism evidence="1">
    <name type="scientific">Anguilla anguilla</name>
    <name type="common">European freshwater eel</name>
    <name type="synonym">Muraena anguilla</name>
    <dbReference type="NCBI Taxonomy" id="7936"/>
    <lineage>
        <taxon>Eukaryota</taxon>
        <taxon>Metazoa</taxon>
        <taxon>Chordata</taxon>
        <taxon>Craniata</taxon>
        <taxon>Vertebrata</taxon>
        <taxon>Euteleostomi</taxon>
        <taxon>Actinopterygii</taxon>
        <taxon>Neopterygii</taxon>
        <taxon>Teleostei</taxon>
        <taxon>Anguilliformes</taxon>
        <taxon>Anguillidae</taxon>
        <taxon>Anguilla</taxon>
    </lineage>
</organism>
<dbReference type="EMBL" id="GBXM01019921">
    <property type="protein sequence ID" value="JAH88656.1"/>
    <property type="molecule type" value="Transcribed_RNA"/>
</dbReference>
<proteinExistence type="predicted"/>
<name>A0A0E9WEB4_ANGAN</name>
<evidence type="ECO:0000313" key="1">
    <source>
        <dbReference type="EMBL" id="JAH88656.1"/>
    </source>
</evidence>
<dbReference type="AlphaFoldDB" id="A0A0E9WEB4"/>
<reference evidence="1" key="2">
    <citation type="journal article" date="2015" name="Fish Shellfish Immunol.">
        <title>Early steps in the European eel (Anguilla anguilla)-Vibrio vulnificus interaction in the gills: Role of the RtxA13 toxin.</title>
        <authorList>
            <person name="Callol A."/>
            <person name="Pajuelo D."/>
            <person name="Ebbesson L."/>
            <person name="Teles M."/>
            <person name="MacKenzie S."/>
            <person name="Amaro C."/>
        </authorList>
    </citation>
    <scope>NUCLEOTIDE SEQUENCE</scope>
</reference>